<sequence length="344" mass="37888">MTAGVRSDNAVSDDLRAVVESLLSGKYGPSAVRTLEREISPMASSYPAEVITVTLAAGQSLRIFLKDLSTRRYYADIPERRSREIAVYRDLLAGADLGTPHYYGSVEDPDRNRFWLILEYVEGPRVKDKSFEVWVQAAAWLGRMQAHVAAHPDLLKRCTAIRRLTPDFFLATAAAAERAAAAFSRDLGRRVLQALAGYADLAYRMASQPPTLVHGCYRPYNILLRSSGGSSPICPVDWESAAIGPPEYDLAHLANGFDDARRRILVEAYRAEAASYGLHVDVGEEVDAMFDGCNLHKNLKTLTNAVERAFPVTGVEKLVRIIEVTAARALRGRTNRASRSSSMA</sequence>
<dbReference type="EMBL" id="FMHV01000002">
    <property type="protein sequence ID" value="SCL32275.1"/>
    <property type="molecule type" value="Genomic_DNA"/>
</dbReference>
<dbReference type="InterPro" id="IPR011009">
    <property type="entry name" value="Kinase-like_dom_sf"/>
</dbReference>
<dbReference type="SUPFAM" id="SSF56112">
    <property type="entry name" value="Protein kinase-like (PK-like)"/>
    <property type="match status" value="1"/>
</dbReference>
<dbReference type="OrthoDB" id="115252at2"/>
<evidence type="ECO:0000313" key="3">
    <source>
        <dbReference type="Proteomes" id="UP000199413"/>
    </source>
</evidence>
<dbReference type="AlphaFoldDB" id="A0A1C6SSX7"/>
<dbReference type="RefSeq" id="WP_091343986.1">
    <property type="nucleotide sequence ID" value="NZ_FMHV01000002.1"/>
</dbReference>
<evidence type="ECO:0000313" key="2">
    <source>
        <dbReference type="EMBL" id="SCL32275.1"/>
    </source>
</evidence>
<dbReference type="InterPro" id="IPR051678">
    <property type="entry name" value="AGP_Transferase"/>
</dbReference>
<dbReference type="InterPro" id="IPR002575">
    <property type="entry name" value="Aminoglycoside_PTrfase"/>
</dbReference>
<dbReference type="Proteomes" id="UP000199413">
    <property type="component" value="Unassembled WGS sequence"/>
</dbReference>
<accession>A0A1C6SSX7</accession>
<keyword evidence="2" id="KW-0418">Kinase</keyword>
<gene>
    <name evidence="2" type="ORF">GA0070624_4434</name>
</gene>
<dbReference type="GO" id="GO:0016301">
    <property type="term" value="F:kinase activity"/>
    <property type="evidence" value="ECO:0007669"/>
    <property type="project" value="UniProtKB-KW"/>
</dbReference>
<dbReference type="Gene3D" id="3.90.1200.10">
    <property type="match status" value="1"/>
</dbReference>
<keyword evidence="2" id="KW-0808">Transferase</keyword>
<dbReference type="STRING" id="568872.GA0070624_4434"/>
<organism evidence="2 3">
    <name type="scientific">Micromonospora rhizosphaerae</name>
    <dbReference type="NCBI Taxonomy" id="568872"/>
    <lineage>
        <taxon>Bacteria</taxon>
        <taxon>Bacillati</taxon>
        <taxon>Actinomycetota</taxon>
        <taxon>Actinomycetes</taxon>
        <taxon>Micromonosporales</taxon>
        <taxon>Micromonosporaceae</taxon>
        <taxon>Micromonospora</taxon>
    </lineage>
</organism>
<proteinExistence type="predicted"/>
<evidence type="ECO:0000259" key="1">
    <source>
        <dbReference type="Pfam" id="PF01636"/>
    </source>
</evidence>
<name>A0A1C6SSX7_9ACTN</name>
<protein>
    <submittedName>
        <fullName evidence="2">Predicted kinase, aminoglycoside phosphotransferase (APT) family</fullName>
    </submittedName>
</protein>
<reference evidence="3" key="1">
    <citation type="submission" date="2016-06" db="EMBL/GenBank/DDBJ databases">
        <authorList>
            <person name="Varghese N."/>
            <person name="Submissions Spin"/>
        </authorList>
    </citation>
    <scope>NUCLEOTIDE SEQUENCE [LARGE SCALE GENOMIC DNA]</scope>
    <source>
        <strain evidence="3">DSM 45431</strain>
    </source>
</reference>
<feature type="domain" description="Aminoglycoside phosphotransferase" evidence="1">
    <location>
        <begin position="55"/>
        <end position="273"/>
    </location>
</feature>
<dbReference type="PANTHER" id="PTHR21310">
    <property type="entry name" value="AMINOGLYCOSIDE PHOSPHOTRANSFERASE-RELATED-RELATED"/>
    <property type="match status" value="1"/>
</dbReference>
<dbReference type="Pfam" id="PF01636">
    <property type="entry name" value="APH"/>
    <property type="match status" value="1"/>
</dbReference>
<keyword evidence="3" id="KW-1185">Reference proteome</keyword>